<dbReference type="SUPFAM" id="SSF50084">
    <property type="entry name" value="Myosin S1 fragment, N-terminal domain"/>
    <property type="match status" value="1"/>
</dbReference>
<name>A0AAN8LV06_9TELE</name>
<evidence type="ECO:0000259" key="3">
    <source>
        <dbReference type="PROSITE" id="PS51844"/>
    </source>
</evidence>
<evidence type="ECO:0000313" key="5">
    <source>
        <dbReference type="Proteomes" id="UP001356427"/>
    </source>
</evidence>
<keyword evidence="5" id="KW-1185">Reference proteome</keyword>
<dbReference type="Proteomes" id="UP001356427">
    <property type="component" value="Unassembled WGS sequence"/>
</dbReference>
<proteinExistence type="predicted"/>
<feature type="domain" description="Myosin N-terminal SH3-like" evidence="3">
    <location>
        <begin position="1"/>
        <end position="50"/>
    </location>
</feature>
<dbReference type="Gene3D" id="2.30.30.360">
    <property type="entry name" value="Myosin S1 fragment, N-terminal"/>
    <property type="match status" value="1"/>
</dbReference>
<evidence type="ECO:0000313" key="4">
    <source>
        <dbReference type="EMBL" id="KAK6318990.1"/>
    </source>
</evidence>
<sequence length="91" mass="10203">MVKREHGVPDEKEAYIEVEIKELDRDNVIVETKDRRSLTVKEEDIQQINNLKFDMIEDMAMLTLLNKASVLCNLAGATPPGLSTPTLSCSV</sequence>
<keyword evidence="2" id="KW-0067">ATP-binding</keyword>
<reference evidence="4 5" key="1">
    <citation type="submission" date="2021-04" db="EMBL/GenBank/DDBJ databases">
        <authorList>
            <person name="De Guttry C."/>
            <person name="Zahm M."/>
            <person name="Klopp C."/>
            <person name="Cabau C."/>
            <person name="Louis A."/>
            <person name="Berthelot C."/>
            <person name="Parey E."/>
            <person name="Roest Crollius H."/>
            <person name="Montfort J."/>
            <person name="Robinson-Rechavi M."/>
            <person name="Bucao C."/>
            <person name="Bouchez O."/>
            <person name="Gislard M."/>
            <person name="Lluch J."/>
            <person name="Milhes M."/>
            <person name="Lampietro C."/>
            <person name="Lopez Roques C."/>
            <person name="Donnadieu C."/>
            <person name="Braasch I."/>
            <person name="Desvignes T."/>
            <person name="Postlethwait J."/>
            <person name="Bobe J."/>
            <person name="Wedekind C."/>
            <person name="Guiguen Y."/>
        </authorList>
    </citation>
    <scope>NUCLEOTIDE SEQUENCE [LARGE SCALE GENOMIC DNA]</scope>
    <source>
        <strain evidence="4">Cs_M1</strain>
        <tissue evidence="4">Blood</tissue>
    </source>
</reference>
<dbReference type="GO" id="GO:0003774">
    <property type="term" value="F:cytoskeletal motor activity"/>
    <property type="evidence" value="ECO:0007669"/>
    <property type="project" value="InterPro"/>
</dbReference>
<accession>A0AAN8LV06</accession>
<gene>
    <name evidence="4" type="ORF">J4Q44_G00102010</name>
</gene>
<comment type="caution">
    <text evidence="4">The sequence shown here is derived from an EMBL/GenBank/DDBJ whole genome shotgun (WGS) entry which is preliminary data.</text>
</comment>
<evidence type="ECO:0000256" key="2">
    <source>
        <dbReference type="ARBA" id="ARBA00022840"/>
    </source>
</evidence>
<protein>
    <recommendedName>
        <fullName evidence="3">Myosin N-terminal SH3-like domain-containing protein</fullName>
    </recommendedName>
</protein>
<dbReference type="AlphaFoldDB" id="A0AAN8LV06"/>
<evidence type="ECO:0000256" key="1">
    <source>
        <dbReference type="ARBA" id="ARBA00022741"/>
    </source>
</evidence>
<dbReference type="GO" id="GO:0051015">
    <property type="term" value="F:actin filament binding"/>
    <property type="evidence" value="ECO:0007669"/>
    <property type="project" value="InterPro"/>
</dbReference>
<dbReference type="Pfam" id="PF02736">
    <property type="entry name" value="Myosin_N"/>
    <property type="match status" value="1"/>
</dbReference>
<dbReference type="InterPro" id="IPR004009">
    <property type="entry name" value="SH3_Myosin"/>
</dbReference>
<dbReference type="InterPro" id="IPR008989">
    <property type="entry name" value="Myosin_S1_N"/>
</dbReference>
<dbReference type="GO" id="GO:0016459">
    <property type="term" value="C:myosin complex"/>
    <property type="evidence" value="ECO:0007669"/>
    <property type="project" value="InterPro"/>
</dbReference>
<dbReference type="GO" id="GO:0005524">
    <property type="term" value="F:ATP binding"/>
    <property type="evidence" value="ECO:0007669"/>
    <property type="project" value="UniProtKB-KW"/>
</dbReference>
<dbReference type="EMBL" id="JAGTTL010000008">
    <property type="protein sequence ID" value="KAK6318990.1"/>
    <property type="molecule type" value="Genomic_DNA"/>
</dbReference>
<dbReference type="PROSITE" id="PS51844">
    <property type="entry name" value="SH3_LIKE"/>
    <property type="match status" value="1"/>
</dbReference>
<keyword evidence="1" id="KW-0547">Nucleotide-binding</keyword>
<organism evidence="4 5">
    <name type="scientific">Coregonus suidteri</name>
    <dbReference type="NCBI Taxonomy" id="861788"/>
    <lineage>
        <taxon>Eukaryota</taxon>
        <taxon>Metazoa</taxon>
        <taxon>Chordata</taxon>
        <taxon>Craniata</taxon>
        <taxon>Vertebrata</taxon>
        <taxon>Euteleostomi</taxon>
        <taxon>Actinopterygii</taxon>
        <taxon>Neopterygii</taxon>
        <taxon>Teleostei</taxon>
        <taxon>Protacanthopterygii</taxon>
        <taxon>Salmoniformes</taxon>
        <taxon>Salmonidae</taxon>
        <taxon>Coregoninae</taxon>
        <taxon>Coregonus</taxon>
    </lineage>
</organism>